<evidence type="ECO:0000313" key="3">
    <source>
        <dbReference type="Proteomes" id="UP001558613"/>
    </source>
</evidence>
<keyword evidence="3" id="KW-1185">Reference proteome</keyword>
<evidence type="ECO:0000256" key="1">
    <source>
        <dbReference type="SAM" id="SignalP"/>
    </source>
</evidence>
<name>A0ABR3NKH3_9TELE</name>
<protein>
    <submittedName>
        <fullName evidence="2">Uncharacterized protein</fullName>
    </submittedName>
</protein>
<reference evidence="2 3" key="1">
    <citation type="submission" date="2023-09" db="EMBL/GenBank/DDBJ databases">
        <authorList>
            <person name="Wang M."/>
        </authorList>
    </citation>
    <scope>NUCLEOTIDE SEQUENCE [LARGE SCALE GENOMIC DNA]</scope>
    <source>
        <strain evidence="2">GT-2023</strain>
        <tissue evidence="2">Liver</tissue>
    </source>
</reference>
<dbReference type="EMBL" id="JAYMGO010000003">
    <property type="protein sequence ID" value="KAL1277090.1"/>
    <property type="molecule type" value="Genomic_DNA"/>
</dbReference>
<feature type="signal peptide" evidence="1">
    <location>
        <begin position="1"/>
        <end position="20"/>
    </location>
</feature>
<dbReference type="Proteomes" id="UP001558613">
    <property type="component" value="Unassembled WGS sequence"/>
</dbReference>
<comment type="caution">
    <text evidence="2">The sequence shown here is derived from an EMBL/GenBank/DDBJ whole genome shotgun (WGS) entry which is preliminary data.</text>
</comment>
<sequence>MNLFRSFIWILTAFISASRGITVTQPEVVTVSKGETATIECKTDAGFKSSNSNERGVPPIRALGSFSIYYSERDD</sequence>
<feature type="chain" id="PRO_5047129078" evidence="1">
    <location>
        <begin position="21"/>
        <end position="75"/>
    </location>
</feature>
<proteinExistence type="predicted"/>
<keyword evidence="1" id="KW-0732">Signal</keyword>
<evidence type="ECO:0000313" key="2">
    <source>
        <dbReference type="EMBL" id="KAL1277090.1"/>
    </source>
</evidence>
<gene>
    <name evidence="2" type="ORF">QQF64_023763</name>
</gene>
<organism evidence="2 3">
    <name type="scientific">Cirrhinus molitorella</name>
    <name type="common">mud carp</name>
    <dbReference type="NCBI Taxonomy" id="172907"/>
    <lineage>
        <taxon>Eukaryota</taxon>
        <taxon>Metazoa</taxon>
        <taxon>Chordata</taxon>
        <taxon>Craniata</taxon>
        <taxon>Vertebrata</taxon>
        <taxon>Euteleostomi</taxon>
        <taxon>Actinopterygii</taxon>
        <taxon>Neopterygii</taxon>
        <taxon>Teleostei</taxon>
        <taxon>Ostariophysi</taxon>
        <taxon>Cypriniformes</taxon>
        <taxon>Cyprinidae</taxon>
        <taxon>Labeoninae</taxon>
        <taxon>Labeonini</taxon>
        <taxon>Cirrhinus</taxon>
    </lineage>
</organism>
<accession>A0ABR3NKH3</accession>